<evidence type="ECO:0000259" key="2">
    <source>
        <dbReference type="Pfam" id="PF13116"/>
    </source>
</evidence>
<protein>
    <recommendedName>
        <fullName evidence="2">YhdP central domain-containing protein</fullName>
    </recommendedName>
</protein>
<dbReference type="Pfam" id="PF13116">
    <property type="entry name" value="YhdP"/>
    <property type="match status" value="1"/>
</dbReference>
<dbReference type="Proteomes" id="UP000008332">
    <property type="component" value="Chromosome"/>
</dbReference>
<keyword evidence="1" id="KW-1133">Transmembrane helix</keyword>
<dbReference type="RefSeq" id="WP_011462693.1">
    <property type="nucleotide sequence ID" value="NC_007908.1"/>
</dbReference>
<evidence type="ECO:0000313" key="4">
    <source>
        <dbReference type="Proteomes" id="UP000008332"/>
    </source>
</evidence>
<dbReference type="STRING" id="338969.Rfer_0366"/>
<evidence type="ECO:0000313" key="3">
    <source>
        <dbReference type="EMBL" id="ABD68120.1"/>
    </source>
</evidence>
<dbReference type="HOGENOM" id="CLU_003522_4_0_4"/>
<dbReference type="EMBL" id="CP000267">
    <property type="protein sequence ID" value="ABD68120.1"/>
    <property type="molecule type" value="Genomic_DNA"/>
</dbReference>
<proteinExistence type="predicted"/>
<name>Q222D3_ALBFT</name>
<feature type="transmembrane region" description="Helical" evidence="1">
    <location>
        <begin position="21"/>
        <end position="44"/>
    </location>
</feature>
<dbReference type="eggNOG" id="COG3164">
    <property type="taxonomic scope" value="Bacteria"/>
</dbReference>
<keyword evidence="1" id="KW-0472">Membrane</keyword>
<dbReference type="KEGG" id="rfr:Rfer_0366"/>
<accession>Q222D3</accession>
<dbReference type="InterPro" id="IPR025263">
    <property type="entry name" value="YhdP_central"/>
</dbReference>
<dbReference type="OrthoDB" id="8521382at2"/>
<dbReference type="NCBIfam" id="TIGR02099">
    <property type="entry name" value="YhdP family protein"/>
    <property type="match status" value="1"/>
</dbReference>
<evidence type="ECO:0000256" key="1">
    <source>
        <dbReference type="SAM" id="Phobius"/>
    </source>
</evidence>
<dbReference type="PANTHER" id="PTHR38690:SF1">
    <property type="entry name" value="PROTEASE"/>
    <property type="match status" value="1"/>
</dbReference>
<sequence>MIDLTPVPSSLLKTWTIVARWSLGLVLAAWFVFGLTWGALHWLIVPRIGEFRPQLEAYAARALGVPVRIGAITAQSSGMIPSFELTDVELFDEQGREALRLPRVLAALSPRSVWRLGFEQLYVERPQLSIRRALDGKIRVAGLDFSQTSDTGSSAVDWFFSQLEFVIRDGSILWTDELRAAPTLALQQVDLVVRNAGRRHNLRFDATPPPLWGERFSVRGLMTQPLLSRHRGHWRDWQGQLYAAFARVDLSELQRYADVGVDLRQGKGALRAWVDVSRGQVTGGTADVALSEVNVTLGAQLQALELLSVSGRLSGRLPANGFQLSTQALAFDTRDGLRWPGGNVSVDYTAAEGRVAARGELKADKLDLQALSQIADRLPIDPVTRAALLTYAPKGLVERIQASWQGPMGAFSQYAAKGLVNQLELAANTLNMAPGQGLPPQDSPGVRGASIDFDFNQSSGKASISLSNGAVVVPGIFDEPVIPVTQLSTEAKWQVKGDHIAVQLPNLKFSNADAQGEAQIKWETSDPAKSSGHSRFPGVLDLQATLSRADGTRVHRYLPSLIGRPVRDYVRDAVTAGTASGVKARVKGDLNNMPFRDPKQGEFRVSADVKNATLVYVPRSIQAAQALPWPALTQLSGELVFDRAQLQVRGAHARMGAASNLQVSKVDALIAELSNATVTVTAEVQGALAEALGIVKGSPLGSMIGNALDRAVASGSADYKLKLSLPIAALEKSTVLGSVTLRNNDFQITPETPKLTGARGVVNFSDSGFSIVGGQARLLGGEARLEGGSVAPAGATASRAATSVLIRASGTVSAEGLRQAQELGFAARMAQHASGSTAYTAVLGFRGGAPELTVSSNLQGLSLSLPAPLNKSAQALLPFRLETALLAQALPPGRGAAPPMRDQLTLNLGPLASISYIRDLSGPEPRVTRGSIGVGLSPQESATLPDEGVVANINLSTVDLDAWGALLERAAGSSLTDAALATATPQATPGAAGAASAALSYLPTSMAVRAQTLTFGGRTLHNVVVGGSREGMLWRANLAATELNGYLEYRQPSDLGEGRLYARLARLTIAPSTARDMEALLEEQPAGIPALDIVVEDFELRGKRLGRVEVEAINRGSSAVAPGNLAREWRLNKFNIIAPEAVLTATGNWAALGALTPPKANARRRTVMNFKLAVADGGELLTRFGMPGVVRKGRGQMEGQVAWMGSPISLDYPSMTGAFTVNMESGQFLKADPGMAKLLGVLSLQALPRRLTLDFRDVFSEGFSFDFVRGDVTIEQGIAKTNNLQMKGVNAAVLMEGRADIEKETQDLKVIVVPEINAGTASLIATVINPAIGIGTFLAQMFLRKPLTEAATQEFHIDGSWADPQINRVQRKTGGANVAPR</sequence>
<gene>
    <name evidence="3" type="ordered locus">Rfer_0366</name>
</gene>
<keyword evidence="1" id="KW-0812">Transmembrane</keyword>
<dbReference type="InterPro" id="IPR011836">
    <property type="entry name" value="YhdP"/>
</dbReference>
<feature type="domain" description="YhdP central" evidence="2">
    <location>
        <begin position="20"/>
        <end position="1366"/>
    </location>
</feature>
<reference evidence="4" key="1">
    <citation type="submission" date="2006-02" db="EMBL/GenBank/DDBJ databases">
        <title>Complete sequence of chromosome of Rhodoferax ferrireducens DSM 15236.</title>
        <authorList>
            <person name="Copeland A."/>
            <person name="Lucas S."/>
            <person name="Lapidus A."/>
            <person name="Barry K."/>
            <person name="Detter J.C."/>
            <person name="Glavina del Rio T."/>
            <person name="Hammon N."/>
            <person name="Israni S."/>
            <person name="Pitluck S."/>
            <person name="Brettin T."/>
            <person name="Bruce D."/>
            <person name="Han C."/>
            <person name="Tapia R."/>
            <person name="Gilna P."/>
            <person name="Kiss H."/>
            <person name="Schmutz J."/>
            <person name="Larimer F."/>
            <person name="Land M."/>
            <person name="Kyrpides N."/>
            <person name="Ivanova N."/>
            <person name="Richardson P."/>
        </authorList>
    </citation>
    <scope>NUCLEOTIDE SEQUENCE [LARGE SCALE GENOMIC DNA]</scope>
    <source>
        <strain evidence="4">ATCC BAA-621 / DSM 15236 / T118</strain>
    </source>
</reference>
<dbReference type="PANTHER" id="PTHR38690">
    <property type="entry name" value="PROTEASE-RELATED"/>
    <property type="match status" value="1"/>
</dbReference>
<organism evidence="3 4">
    <name type="scientific">Albidiferax ferrireducens (strain ATCC BAA-621 / DSM 15236 / T118)</name>
    <name type="common">Rhodoferax ferrireducens</name>
    <dbReference type="NCBI Taxonomy" id="338969"/>
    <lineage>
        <taxon>Bacteria</taxon>
        <taxon>Pseudomonadati</taxon>
        <taxon>Pseudomonadota</taxon>
        <taxon>Betaproteobacteria</taxon>
        <taxon>Burkholderiales</taxon>
        <taxon>Comamonadaceae</taxon>
        <taxon>Rhodoferax</taxon>
    </lineage>
</organism>
<keyword evidence="4" id="KW-1185">Reference proteome</keyword>